<dbReference type="Proteomes" id="UP000177622">
    <property type="component" value="Unassembled WGS sequence"/>
</dbReference>
<reference evidence="1 2" key="1">
    <citation type="journal article" date="2016" name="Sci. Rep.">
        <title>Penicillium arizonense, a new, genome sequenced fungal species, reveals a high chemical diversity in secreted metabolites.</title>
        <authorList>
            <person name="Grijseels S."/>
            <person name="Nielsen J.C."/>
            <person name="Randelovic M."/>
            <person name="Nielsen J."/>
            <person name="Nielsen K.F."/>
            <person name="Workman M."/>
            <person name="Frisvad J.C."/>
        </authorList>
    </citation>
    <scope>NUCLEOTIDE SEQUENCE [LARGE SCALE GENOMIC DNA]</scope>
    <source>
        <strain evidence="1 2">CBS 141311</strain>
    </source>
</reference>
<gene>
    <name evidence="1" type="ORF">PENARI_c011G11677</name>
</gene>
<dbReference type="AlphaFoldDB" id="A0A1F5LFN8"/>
<dbReference type="GeneID" id="34577490"/>
<dbReference type="EMBL" id="LXJU01000011">
    <property type="protein sequence ID" value="OGE52033.1"/>
    <property type="molecule type" value="Genomic_DNA"/>
</dbReference>
<protein>
    <submittedName>
        <fullName evidence="1">Uncharacterized protein</fullName>
    </submittedName>
</protein>
<comment type="caution">
    <text evidence="1">The sequence shown here is derived from an EMBL/GenBank/DDBJ whole genome shotgun (WGS) entry which is preliminary data.</text>
</comment>
<sequence length="51" mass="5551">MPALGFDTLATASRPSSIVMRKRFVVRASRNFSTEMRHAAPTDSTATLAII</sequence>
<proteinExistence type="predicted"/>
<accession>A0A1F5LFN8</accession>
<keyword evidence="2" id="KW-1185">Reference proteome</keyword>
<name>A0A1F5LFN8_PENAI</name>
<dbReference type="RefSeq" id="XP_022487475.1">
    <property type="nucleotide sequence ID" value="XM_022632756.1"/>
</dbReference>
<evidence type="ECO:0000313" key="1">
    <source>
        <dbReference type="EMBL" id="OGE52033.1"/>
    </source>
</evidence>
<evidence type="ECO:0000313" key="2">
    <source>
        <dbReference type="Proteomes" id="UP000177622"/>
    </source>
</evidence>
<organism evidence="1 2">
    <name type="scientific">Penicillium arizonense</name>
    <dbReference type="NCBI Taxonomy" id="1835702"/>
    <lineage>
        <taxon>Eukaryota</taxon>
        <taxon>Fungi</taxon>
        <taxon>Dikarya</taxon>
        <taxon>Ascomycota</taxon>
        <taxon>Pezizomycotina</taxon>
        <taxon>Eurotiomycetes</taxon>
        <taxon>Eurotiomycetidae</taxon>
        <taxon>Eurotiales</taxon>
        <taxon>Aspergillaceae</taxon>
        <taxon>Penicillium</taxon>
    </lineage>
</organism>